<feature type="binding site" evidence="10">
    <location>
        <begin position="218"/>
        <end position="220"/>
    </location>
    <ligand>
        <name>substrate</name>
    </ligand>
</feature>
<dbReference type="EC" id="3.4.21.108" evidence="12"/>
<evidence type="ECO:0000313" key="13">
    <source>
        <dbReference type="Proteomes" id="UP000005868"/>
    </source>
</evidence>
<dbReference type="CDD" id="cd10839">
    <property type="entry name" value="cpPDZ1_DegP-like"/>
    <property type="match status" value="1"/>
</dbReference>
<dbReference type="HOGENOM" id="CLU_020120_1_0_0"/>
<feature type="active site" description="Charge relay system" evidence="9">
    <location>
        <position position="115"/>
    </location>
</feature>
<protein>
    <submittedName>
        <fullName evidence="12">Protease Do</fullName>
        <ecNumber evidence="12">3.4.21.108</ecNumber>
    </submittedName>
</protein>
<evidence type="ECO:0000256" key="7">
    <source>
        <dbReference type="ARBA" id="ARBA00022801"/>
    </source>
</evidence>
<dbReference type="Gene3D" id="2.40.10.120">
    <property type="match status" value="1"/>
</dbReference>
<evidence type="ECO:0000256" key="3">
    <source>
        <dbReference type="ARBA" id="ARBA00022670"/>
    </source>
</evidence>
<dbReference type="SMART" id="SM00228">
    <property type="entry name" value="PDZ"/>
    <property type="match status" value="2"/>
</dbReference>
<dbReference type="FunFam" id="2.40.10.10:FF:000001">
    <property type="entry name" value="Periplasmic serine protease DegS"/>
    <property type="match status" value="1"/>
</dbReference>
<feature type="domain" description="PDZ" evidence="11">
    <location>
        <begin position="382"/>
        <end position="461"/>
    </location>
</feature>
<evidence type="ECO:0000256" key="9">
    <source>
        <dbReference type="PIRSR" id="PIRSR611782-1"/>
    </source>
</evidence>
<sequence length="470" mass="50212">MKKLAVNPLRKTLIAVLTVLLLTFVSLTSALASSSGSDVFTGNPIADIVEKTSPAVVNIDTKTMVRQPLSPFANDPFLREFLGDQLEHFTRLVPMKGKGSGFIVSKDGYILTNNHVVAGADEITVSMSDGKTYPAKIIGTDPSYDLAVIKIEGENLPVLPLGDSDKVRVGEWVIAIGNPFGFESTVTVGVVSAKNRSIRARDFSFDGFLQTDAAINPGNSGGPLLNLKGEVIGINTAIIPYAQGIGFAVPVNMAKQVLDDLVKYGRVKRGYLGVYVQPLTKEFADVYGIKSENGAVVADVVPGSPAEKAGLMRGDVIVEVDGKKVEDDLDLTMKIRSHLAGDKVNLKILRRGGIERKVRVVLGSIPGSEGGRKSLSEHLKKIGIKVEPVSDAVRKQKDLPPSITGVMISEVAPGSVADGVGLRSGDIIVEVNGNKVEDIDSFVRSLPKAEGPVVLAVWRDGRVFYVSFRL</sequence>
<keyword evidence="7 12" id="KW-0378">Hydrolase</keyword>
<feature type="active site" description="Charge relay system" evidence="9">
    <location>
        <position position="145"/>
    </location>
</feature>
<dbReference type="InterPro" id="IPR009003">
    <property type="entry name" value="Peptidase_S1_PA"/>
</dbReference>
<dbReference type="Pfam" id="PF13365">
    <property type="entry name" value="Trypsin_2"/>
    <property type="match status" value="1"/>
</dbReference>
<dbReference type="Pfam" id="PF17820">
    <property type="entry name" value="PDZ_6"/>
    <property type="match status" value="1"/>
</dbReference>
<keyword evidence="8" id="KW-0720">Serine protease</keyword>
<dbReference type="InterPro" id="IPR001940">
    <property type="entry name" value="Peptidase_S1C"/>
</dbReference>
<dbReference type="GO" id="GO:0004252">
    <property type="term" value="F:serine-type endopeptidase activity"/>
    <property type="evidence" value="ECO:0007669"/>
    <property type="project" value="InterPro"/>
</dbReference>
<dbReference type="EMBL" id="CP003096">
    <property type="protein sequence ID" value="AER66451.1"/>
    <property type="molecule type" value="Genomic_DNA"/>
</dbReference>
<dbReference type="STRING" id="580340.Tlie_0716"/>
<keyword evidence="3 12" id="KW-0645">Protease</keyword>
<dbReference type="GO" id="GO:0042597">
    <property type="term" value="C:periplasmic space"/>
    <property type="evidence" value="ECO:0007669"/>
    <property type="project" value="UniProtKB-SubCell"/>
</dbReference>
<gene>
    <name evidence="12" type="ordered locus">Tlie_0716</name>
</gene>
<organism evidence="12 13">
    <name type="scientific">Thermovirga lienii (strain ATCC BAA-1197 / DSM 17291 / Cas60314)</name>
    <dbReference type="NCBI Taxonomy" id="580340"/>
    <lineage>
        <taxon>Bacteria</taxon>
        <taxon>Thermotogati</taxon>
        <taxon>Synergistota</taxon>
        <taxon>Synergistia</taxon>
        <taxon>Synergistales</taxon>
        <taxon>Thermovirgaceae</taxon>
        <taxon>Thermovirga</taxon>
    </lineage>
</organism>
<keyword evidence="5" id="KW-0677">Repeat</keyword>
<evidence type="ECO:0000259" key="11">
    <source>
        <dbReference type="PROSITE" id="PS50106"/>
    </source>
</evidence>
<dbReference type="AlphaFoldDB" id="G7V982"/>
<dbReference type="Gene3D" id="2.30.42.10">
    <property type="match status" value="2"/>
</dbReference>
<dbReference type="PANTHER" id="PTHR22939:SF129">
    <property type="entry name" value="SERINE PROTEASE HTRA2, MITOCHONDRIAL"/>
    <property type="match status" value="1"/>
</dbReference>
<comment type="similarity">
    <text evidence="2">Belongs to the peptidase S1C family.</text>
</comment>
<evidence type="ECO:0000256" key="8">
    <source>
        <dbReference type="ARBA" id="ARBA00022825"/>
    </source>
</evidence>
<comment type="subcellular location">
    <subcellularLocation>
        <location evidence="1">Periplasm</location>
    </subcellularLocation>
</comment>
<evidence type="ECO:0000256" key="6">
    <source>
        <dbReference type="ARBA" id="ARBA00022764"/>
    </source>
</evidence>
<dbReference type="KEGG" id="tli:Tlie_0716"/>
<feature type="domain" description="PDZ" evidence="11">
    <location>
        <begin position="261"/>
        <end position="352"/>
    </location>
</feature>
<evidence type="ECO:0000256" key="4">
    <source>
        <dbReference type="ARBA" id="ARBA00022729"/>
    </source>
</evidence>
<dbReference type="OrthoDB" id="9758917at2"/>
<dbReference type="NCBIfam" id="TIGR02037">
    <property type="entry name" value="degP_htrA_DO"/>
    <property type="match status" value="1"/>
</dbReference>
<reference evidence="13" key="1">
    <citation type="submission" date="2011-10" db="EMBL/GenBank/DDBJ databases">
        <title>The complete genome of chromosome of Thermovirga lienii DSM 17291.</title>
        <authorList>
            <consortium name="US DOE Joint Genome Institute (JGI-PGF)"/>
            <person name="Lucas S."/>
            <person name="Copeland A."/>
            <person name="Lapidus A."/>
            <person name="Glavina del Rio T."/>
            <person name="Dalin E."/>
            <person name="Tice H."/>
            <person name="Bruce D."/>
            <person name="Goodwin L."/>
            <person name="Pitluck S."/>
            <person name="Peters L."/>
            <person name="Mikhailova N."/>
            <person name="Saunders E."/>
            <person name="Kyrpides N."/>
            <person name="Mavromatis K."/>
            <person name="Ivanova N."/>
            <person name="Last F.I."/>
            <person name="Brettin T."/>
            <person name="Detter J.C."/>
            <person name="Han C."/>
            <person name="Larimer F."/>
            <person name="Land M."/>
            <person name="Hauser L."/>
            <person name="Markowitz V."/>
            <person name="Cheng J.-F."/>
            <person name="Hugenholtz P."/>
            <person name="Woyke T."/>
            <person name="Wu D."/>
            <person name="Spring S."/>
            <person name="Schroeder M."/>
            <person name="Brambilla E.-M."/>
            <person name="Klenk H.-P."/>
            <person name="Eisen J.A."/>
        </authorList>
    </citation>
    <scope>NUCLEOTIDE SEQUENCE [LARGE SCALE GENOMIC DNA]</scope>
    <source>
        <strain evidence="13">ATCC BAA-1197 / DSM 17291 / Cas60314</strain>
    </source>
</reference>
<dbReference type="SUPFAM" id="SSF50156">
    <property type="entry name" value="PDZ domain-like"/>
    <property type="match status" value="2"/>
</dbReference>
<dbReference type="PANTHER" id="PTHR22939">
    <property type="entry name" value="SERINE PROTEASE FAMILY S1C HTRA-RELATED"/>
    <property type="match status" value="1"/>
</dbReference>
<dbReference type="Pfam" id="PF13180">
    <property type="entry name" value="PDZ_2"/>
    <property type="match status" value="1"/>
</dbReference>
<feature type="active site" description="Charge relay system" evidence="9">
    <location>
        <position position="220"/>
    </location>
</feature>
<evidence type="ECO:0000256" key="1">
    <source>
        <dbReference type="ARBA" id="ARBA00004418"/>
    </source>
</evidence>
<reference evidence="12 13" key="2">
    <citation type="journal article" date="2012" name="Stand. Genomic Sci.">
        <title>Genome sequence of the moderately thermophilic, amino-acid-degrading and sulfur-reducing bacterium Thermovirga lienii type strain (Cas60314(T)).</title>
        <authorList>
            <person name="Goker M."/>
            <person name="Saunders E."/>
            <person name="Lapidus A."/>
            <person name="Nolan M."/>
            <person name="Lucas S."/>
            <person name="Hammon N."/>
            <person name="Deshpande S."/>
            <person name="Cheng J.F."/>
            <person name="Han C."/>
            <person name="Tapia R."/>
            <person name="Goodwin L.A."/>
            <person name="Pitluck S."/>
            <person name="Liolios K."/>
            <person name="Mavromatis K."/>
            <person name="Pagani I."/>
            <person name="Ivanova N."/>
            <person name="Mikhailova N."/>
            <person name="Pati A."/>
            <person name="Chen A."/>
            <person name="Palaniappan K."/>
            <person name="Land M."/>
            <person name="Chang Y.J."/>
            <person name="Jeffries C.D."/>
            <person name="Brambilla E.M."/>
            <person name="Rohde M."/>
            <person name="Spring S."/>
            <person name="Detter J.C."/>
            <person name="Woyke T."/>
            <person name="Bristow J."/>
            <person name="Eisen J.A."/>
            <person name="Markowitz V."/>
            <person name="Hugenholtz P."/>
            <person name="Kyrpides N.C."/>
            <person name="Klenk H.P."/>
        </authorList>
    </citation>
    <scope>NUCLEOTIDE SEQUENCE [LARGE SCALE GENOMIC DNA]</scope>
    <source>
        <strain evidence="13">ATCC BAA-1197 / DSM 17291 / Cas60314</strain>
    </source>
</reference>
<keyword evidence="6" id="KW-0574">Periplasm</keyword>
<dbReference type="SUPFAM" id="SSF50494">
    <property type="entry name" value="Trypsin-like serine proteases"/>
    <property type="match status" value="1"/>
</dbReference>
<dbReference type="PRINTS" id="PR00834">
    <property type="entry name" value="PROTEASES2C"/>
</dbReference>
<name>G7V982_THELD</name>
<dbReference type="InterPro" id="IPR011782">
    <property type="entry name" value="Pept_S1C_Do"/>
</dbReference>
<dbReference type="PROSITE" id="PS50106">
    <property type="entry name" value="PDZ"/>
    <property type="match status" value="2"/>
</dbReference>
<evidence type="ECO:0000256" key="5">
    <source>
        <dbReference type="ARBA" id="ARBA00022737"/>
    </source>
</evidence>
<dbReference type="InterPro" id="IPR036034">
    <property type="entry name" value="PDZ_sf"/>
</dbReference>
<feature type="binding site" evidence="10">
    <location>
        <position position="145"/>
    </location>
    <ligand>
        <name>substrate</name>
    </ligand>
</feature>
<evidence type="ECO:0000256" key="10">
    <source>
        <dbReference type="PIRSR" id="PIRSR611782-2"/>
    </source>
</evidence>
<keyword evidence="4" id="KW-0732">Signal</keyword>
<dbReference type="InterPro" id="IPR041489">
    <property type="entry name" value="PDZ_6"/>
</dbReference>
<feature type="binding site" evidence="10">
    <location>
        <position position="115"/>
    </location>
    <ligand>
        <name>substrate</name>
    </ligand>
</feature>
<dbReference type="InterPro" id="IPR001478">
    <property type="entry name" value="PDZ"/>
</dbReference>
<dbReference type="eggNOG" id="COG0265">
    <property type="taxonomic scope" value="Bacteria"/>
</dbReference>
<accession>G7V982</accession>
<proteinExistence type="inferred from homology"/>
<keyword evidence="13" id="KW-1185">Reference proteome</keyword>
<dbReference type="Proteomes" id="UP000005868">
    <property type="component" value="Chromosome"/>
</dbReference>
<dbReference type="GO" id="GO:0006508">
    <property type="term" value="P:proteolysis"/>
    <property type="evidence" value="ECO:0007669"/>
    <property type="project" value="UniProtKB-KW"/>
</dbReference>
<evidence type="ECO:0000313" key="12">
    <source>
        <dbReference type="EMBL" id="AER66451.1"/>
    </source>
</evidence>
<evidence type="ECO:0000256" key="2">
    <source>
        <dbReference type="ARBA" id="ARBA00010541"/>
    </source>
</evidence>